<organism evidence="1 2">
    <name type="scientific">Dentiscutata erythropus</name>
    <dbReference type="NCBI Taxonomy" id="1348616"/>
    <lineage>
        <taxon>Eukaryota</taxon>
        <taxon>Fungi</taxon>
        <taxon>Fungi incertae sedis</taxon>
        <taxon>Mucoromycota</taxon>
        <taxon>Glomeromycotina</taxon>
        <taxon>Glomeromycetes</taxon>
        <taxon>Diversisporales</taxon>
        <taxon>Gigasporaceae</taxon>
        <taxon>Dentiscutata</taxon>
    </lineage>
</organism>
<sequence length="44" mass="5150">MADVQETKSKYHRGACFSCRKCMFVELIYNKKNVIATCQMCQIE</sequence>
<reference evidence="1" key="1">
    <citation type="submission" date="2021-06" db="EMBL/GenBank/DDBJ databases">
        <authorList>
            <person name="Kallberg Y."/>
            <person name="Tangrot J."/>
            <person name="Rosling A."/>
        </authorList>
    </citation>
    <scope>NUCLEOTIDE SEQUENCE</scope>
    <source>
        <strain evidence="1">MA453B</strain>
    </source>
</reference>
<accession>A0A9N9JXI1</accession>
<feature type="non-terminal residue" evidence="1">
    <location>
        <position position="44"/>
    </location>
</feature>
<protein>
    <submittedName>
        <fullName evidence="1">18114_t:CDS:1</fullName>
    </submittedName>
</protein>
<name>A0A9N9JXI1_9GLOM</name>
<comment type="caution">
    <text evidence="1">The sequence shown here is derived from an EMBL/GenBank/DDBJ whole genome shotgun (WGS) entry which is preliminary data.</text>
</comment>
<gene>
    <name evidence="1" type="ORF">DERYTH_LOCUS22863</name>
</gene>
<evidence type="ECO:0000313" key="2">
    <source>
        <dbReference type="Proteomes" id="UP000789405"/>
    </source>
</evidence>
<dbReference type="Proteomes" id="UP000789405">
    <property type="component" value="Unassembled WGS sequence"/>
</dbReference>
<proteinExistence type="predicted"/>
<dbReference type="AlphaFoldDB" id="A0A9N9JXI1"/>
<dbReference type="EMBL" id="CAJVPY010032985">
    <property type="protein sequence ID" value="CAG8798399.1"/>
    <property type="molecule type" value="Genomic_DNA"/>
</dbReference>
<keyword evidence="2" id="KW-1185">Reference proteome</keyword>
<evidence type="ECO:0000313" key="1">
    <source>
        <dbReference type="EMBL" id="CAG8798399.1"/>
    </source>
</evidence>